<name>A0A5C8ZNS2_9GAMM</name>
<proteinExistence type="predicted"/>
<dbReference type="Proteomes" id="UP000321039">
    <property type="component" value="Unassembled WGS sequence"/>
</dbReference>
<dbReference type="InterPro" id="IPR007296">
    <property type="entry name" value="DUF403"/>
</dbReference>
<evidence type="ECO:0000313" key="3">
    <source>
        <dbReference type="Proteomes" id="UP000321039"/>
    </source>
</evidence>
<accession>A0A5C8ZNS2</accession>
<keyword evidence="3" id="KW-1185">Reference proteome</keyword>
<dbReference type="InterPro" id="IPR051680">
    <property type="entry name" value="ATP-dep_Glu-Cys_Ligase-2"/>
</dbReference>
<dbReference type="RefSeq" id="WP_148070271.1">
    <property type="nucleotide sequence ID" value="NZ_VRZA01000011.1"/>
</dbReference>
<evidence type="ECO:0000259" key="1">
    <source>
        <dbReference type="Pfam" id="PF04168"/>
    </source>
</evidence>
<protein>
    <submittedName>
        <fullName evidence="2">Alpha-E domain-containing protein</fullName>
    </submittedName>
</protein>
<dbReference type="PANTHER" id="PTHR34595:SF7">
    <property type="entry name" value="SLL1039 PROTEIN"/>
    <property type="match status" value="1"/>
</dbReference>
<evidence type="ECO:0000313" key="2">
    <source>
        <dbReference type="EMBL" id="TXS89229.1"/>
    </source>
</evidence>
<dbReference type="PANTHER" id="PTHR34595">
    <property type="entry name" value="BLR5612 PROTEIN"/>
    <property type="match status" value="1"/>
</dbReference>
<dbReference type="Pfam" id="PF04168">
    <property type="entry name" value="Alpha-E"/>
    <property type="match status" value="1"/>
</dbReference>
<feature type="domain" description="DUF403" evidence="1">
    <location>
        <begin position="3"/>
        <end position="307"/>
    </location>
</feature>
<gene>
    <name evidence="2" type="ORF">FV139_20010</name>
</gene>
<organism evidence="2 3">
    <name type="scientific">Parahaliea maris</name>
    <dbReference type="NCBI Taxonomy" id="2716870"/>
    <lineage>
        <taxon>Bacteria</taxon>
        <taxon>Pseudomonadati</taxon>
        <taxon>Pseudomonadota</taxon>
        <taxon>Gammaproteobacteria</taxon>
        <taxon>Cellvibrionales</taxon>
        <taxon>Halieaceae</taxon>
        <taxon>Parahaliea</taxon>
    </lineage>
</organism>
<dbReference type="EMBL" id="VRZA01000011">
    <property type="protein sequence ID" value="TXS89229.1"/>
    <property type="molecule type" value="Genomic_DNA"/>
</dbReference>
<comment type="caution">
    <text evidence="2">The sequence shown here is derived from an EMBL/GenBank/DDBJ whole genome shotgun (WGS) entry which is preliminary data.</text>
</comment>
<dbReference type="AlphaFoldDB" id="A0A5C8ZNS2"/>
<sequence>MTMLSRVADRLYWKSRYLERAEDTARLVSSYHMLIMDIPRGADLGWEVLLRILDAEPQFYSRYRVASEQNIVKFLVADTDNPGSVAYAVRAARENVRTTRDVLPEETWEQVNELHLFVREAAEKSIGRRNRLAFLNEVISHSQMISGLLQTTLSRDHAYRFTLLGHLIERCDMTTRVVDVGVMELMERDARFAVFDPLIWSSLLQSLSALGAYRRVVGPLLEGGSVAEFVLKDREHPRSVVYCLRGMRDAVKGLARNEDALRQIERMRRKLSRLHVEQISPDEFHGFIDNFQLLINELHEIVSDTWFRPET</sequence>
<reference evidence="2 3" key="1">
    <citation type="submission" date="2019-08" db="EMBL/GenBank/DDBJ databases">
        <title>Parahaliea maris sp. nov., isolated from the surface seawater.</title>
        <authorList>
            <person name="Liu Y."/>
        </authorList>
    </citation>
    <scope>NUCLEOTIDE SEQUENCE [LARGE SCALE GENOMIC DNA]</scope>
    <source>
        <strain evidence="2 3">HSLHS9</strain>
    </source>
</reference>